<protein>
    <submittedName>
        <fullName evidence="2">Uncharacterized protein</fullName>
    </submittedName>
</protein>
<keyword evidence="1" id="KW-1185">Reference proteome</keyword>
<gene>
    <name evidence="2" type="primary">LOC118877266</name>
</gene>
<organism evidence="1 2">
    <name type="scientific">Drosophila suzukii</name>
    <name type="common">Spotted-wing drosophila fruit fly</name>
    <dbReference type="NCBI Taxonomy" id="28584"/>
    <lineage>
        <taxon>Eukaryota</taxon>
        <taxon>Metazoa</taxon>
        <taxon>Ecdysozoa</taxon>
        <taxon>Arthropoda</taxon>
        <taxon>Hexapoda</taxon>
        <taxon>Insecta</taxon>
        <taxon>Pterygota</taxon>
        <taxon>Neoptera</taxon>
        <taxon>Endopterygota</taxon>
        <taxon>Diptera</taxon>
        <taxon>Brachycera</taxon>
        <taxon>Muscomorpha</taxon>
        <taxon>Ephydroidea</taxon>
        <taxon>Drosophilidae</taxon>
        <taxon>Drosophila</taxon>
        <taxon>Sophophora</taxon>
    </lineage>
</organism>
<reference evidence="1" key="1">
    <citation type="submission" date="2025-05" db="UniProtKB">
        <authorList>
            <consortium name="RefSeq"/>
        </authorList>
    </citation>
    <scope>NUCLEOTIDE SEQUENCE [LARGE SCALE GENOMIC DNA]</scope>
</reference>
<dbReference type="AlphaFoldDB" id="A0AB40D3L9"/>
<reference evidence="2" key="2">
    <citation type="submission" date="2025-08" db="UniProtKB">
        <authorList>
            <consortium name="RefSeq"/>
        </authorList>
    </citation>
    <scope>IDENTIFICATION</scope>
</reference>
<evidence type="ECO:0000313" key="2">
    <source>
        <dbReference type="RefSeq" id="XP_065718985.2"/>
    </source>
</evidence>
<evidence type="ECO:0000313" key="1">
    <source>
        <dbReference type="Proteomes" id="UP001652628"/>
    </source>
</evidence>
<proteinExistence type="predicted"/>
<dbReference type="RefSeq" id="XP_065718985.2">
    <property type="nucleotide sequence ID" value="XM_065862913.2"/>
</dbReference>
<accession>A0AB40D3L9</accession>
<name>A0AB40D3L9_DROSZ</name>
<dbReference type="Proteomes" id="UP001652628">
    <property type="component" value="Chromosome 2L"/>
</dbReference>
<sequence length="66" mass="7531">MNLNPQKKLRIKPSIRTIVFSTRSKNKRTKTMEDCEILGMIFEIISDMLFGTDSSNDDDDDDSSST</sequence>
<dbReference type="GeneID" id="118877266"/>